<reference evidence="5 6" key="1">
    <citation type="submission" date="2023-09" db="EMBL/GenBank/DDBJ databases">
        <title>Genomes of two closely related lineages of the louse Polyplax serrata with different host specificities.</title>
        <authorList>
            <person name="Martinu J."/>
            <person name="Tarabai H."/>
            <person name="Stefka J."/>
            <person name="Hypsa V."/>
        </authorList>
    </citation>
    <scope>NUCLEOTIDE SEQUENCE [LARGE SCALE GENOMIC DNA]</scope>
    <source>
        <strain evidence="5">98ZLc_SE</strain>
    </source>
</reference>
<accession>A0ABR1BAI2</accession>
<evidence type="ECO:0000256" key="2">
    <source>
        <dbReference type="ARBA" id="ARBA00022737"/>
    </source>
</evidence>
<sequence length="1835" mass="206794">MSLIEATYLKPMHGITEMGRVQVSGGLKTAIYSYRNTMYLITAEHDAKEYPDSFQGSTLFRLMEDRGRIVMEKIQILNVVEPNDIQFWEHQDQVGIRQIVKGALWFAHKYLQCYLFQFYMAVGTNIGNDTRRTGTLVYRWMGQHFDCIQQIPSKNVKSVAPFTMGSFMYLAVANYQDEYGNTDITSDIYQFNLDDQKFQVFQRIKTHGAQHFAYFQFQDDNLRKAEHFLAVANYMGKNRNGALTSHLDSIIYKFDGDRFMPFQSFKLLGAVQWLPVQGPRGEFLLLVAHSNGVRGYQYDGWKFTQVSLKFGQSPLAGNIQSMRSFEYFGDTFLTMADKNSFGEDVNLWKLVFTNKNEVEERYHEIGNWCENMKQILKTDNVSTVLDELKRLSERLPEERKLKAEDLKLEETEQELRQEVGNMMEQMKELGRDLSNVEEEMEKRQTDSGIPIFLGPKVIPRVEIKCTTRNCVTFTDLTVTDVNGENFPQFMKNVLTINDDTNTIEQELNFDRVVVQGDTVASSINGHPVATLVDTQSETFINSQLVVNGTVLINNDLNVYGLFGGVTPNDSNILLYDGNQIIDGKLAVKNLKVGNLKLSGIFNRHPLDELLQHPKVELKNNYKELNVNNMVVDGLVDGHNISELWNTMGQIHENLEFEENIVGDLNWGEVEADEVVIQSDQIFNMSVDDFISSTPCLLQPSRASKSDINGATFRSNGKLTEESETDEDTSEDYMIIVEGLLRARDVSDESNSTSLLDAMTNSFKLNDSIIDSHVEFTDVEANDIWSNFINNVSVTSWILKESDQIQRITGRKRFTDNVHVEEEVVLGILNNVDAEELAVSALHLTGDEDLSGSWVFDTVTCHELNTNVTNFGSQTFNKLDKLFVTESVQAEFLQAHNLDLKGSVDNVSWQNLVQDSVFESGRIVRGDKTLTGVVTLKNLILRGKINELRLEDLAELSTKRRKTIVLDRDVDLNDPLTIDELNFEGTIDSTLRPNFSEEWMLQKVDQIIDTPLTFKNICLKSGSSLSNETINNISLRKLFHRSIKINEDATIKHLYALDKVKAEKIDVGGTVNGAGFSDSVVRSRSAGSQHMLGEWFFDKGFKVNGNLKIEGLVSGLNLTLMCTRRVRDNMSLVVGGSLKLTKEPKITRVNNVDISEKTKELWMKNEYTAIEGSNVRFENIDFENQTTLFGYLNNINITHLSRQYLSKSSSRIISSDFEFDQLVIKNWCRMRKANVSGNVNGVDLSDWIDGVMLQDEDQIVEGRLRFNIFETSNLKLNGTINDVDMAKDVLRYDEEDSVVEGEKTFEDVRILNLTLAKGKKVQGVDIDSWREGLVTGRGNVTFTGDLIFSQAEFYGPVKVAGTVSGMKFDAEHVLLRDGNQVVTGPKHFNLTGSSPIWIQNLQVSGLVDGLDLSTLMKEQAYTDQDLVFTEAQVFTNALSAGAMEVDGTVQGVNMTELCRDVNNPIDVNELKGSFGGLMERAKTLIDVAKGRAYFFDYFELIQTLKPNVKAVVPTFEGGRHSLAVITPNMLRIMNWNEYSETFTNADDSLNLSDNITFVTSAVSSGSFLLYLESRTSAKIFTPGALQEFEAHDTSCVASFYLPALNKSCIFIGQKRNSSRILCSSLVTGDLRTYQWLESRGSVQVTALNIKDEVYLAVINKEEIVDKFENSLTIYRFDPKLQHFHESHTLAEVNPVAVSAVSYKGNYYLVSAGGHLPESVHNSVISIFRFNKNYKVFVRSKSIQVDTPVDVHFALLPSSELALYVLTSNPTKPLVVYLHRGAAGFVEETSGLSLYPGTNLHSFTDARSRHFVLISGFGRGQILRAGFKGDRTPGEMN</sequence>
<dbReference type="PANTHER" id="PTHR15261">
    <property type="entry name" value="THROMBOSPONDIN-TYPE LAMININ G DOMAIN AND EAR REPEAT-CONTAINING"/>
    <property type="match status" value="1"/>
</dbReference>
<evidence type="ECO:0000256" key="4">
    <source>
        <dbReference type="SAM" id="MobiDB-lite"/>
    </source>
</evidence>
<keyword evidence="2" id="KW-0677">Repeat</keyword>
<evidence type="ECO:0000256" key="3">
    <source>
        <dbReference type="SAM" id="Coils"/>
    </source>
</evidence>
<keyword evidence="1" id="KW-0732">Signal</keyword>
<dbReference type="InterPro" id="IPR005492">
    <property type="entry name" value="EPTP"/>
</dbReference>
<feature type="coiled-coil region" evidence="3">
    <location>
        <begin position="398"/>
        <end position="446"/>
    </location>
</feature>
<feature type="compositionally biased region" description="Polar residues" evidence="4">
    <location>
        <begin position="708"/>
        <end position="717"/>
    </location>
</feature>
<dbReference type="PROSITE" id="PS50912">
    <property type="entry name" value="EAR"/>
    <property type="match status" value="2"/>
</dbReference>
<gene>
    <name evidence="5" type="ORF">RUM44_007639</name>
</gene>
<dbReference type="Pfam" id="PF03736">
    <property type="entry name" value="EPTP"/>
    <property type="match status" value="1"/>
</dbReference>
<protein>
    <submittedName>
        <fullName evidence="5">Uncharacterized protein</fullName>
    </submittedName>
</protein>
<comment type="caution">
    <text evidence="5">The sequence shown here is derived from an EMBL/GenBank/DDBJ whole genome shotgun (WGS) entry which is preliminary data.</text>
</comment>
<evidence type="ECO:0000313" key="5">
    <source>
        <dbReference type="EMBL" id="KAK6637225.1"/>
    </source>
</evidence>
<evidence type="ECO:0000313" key="6">
    <source>
        <dbReference type="Proteomes" id="UP001359485"/>
    </source>
</evidence>
<feature type="region of interest" description="Disordered" evidence="4">
    <location>
        <begin position="708"/>
        <end position="727"/>
    </location>
</feature>
<dbReference type="PANTHER" id="PTHR15261:SF4">
    <property type="entry name" value="THROMBOSPONDIN-TYPE LAMININ G DOMAIN AND EAR REPEAT-CONTAINING PROTEIN"/>
    <property type="match status" value="1"/>
</dbReference>
<dbReference type="EMBL" id="JAWJWF010000002">
    <property type="protein sequence ID" value="KAK6637225.1"/>
    <property type="molecule type" value="Genomic_DNA"/>
</dbReference>
<organism evidence="5 6">
    <name type="scientific">Polyplax serrata</name>
    <name type="common">Common mouse louse</name>
    <dbReference type="NCBI Taxonomy" id="468196"/>
    <lineage>
        <taxon>Eukaryota</taxon>
        <taxon>Metazoa</taxon>
        <taxon>Ecdysozoa</taxon>
        <taxon>Arthropoda</taxon>
        <taxon>Hexapoda</taxon>
        <taxon>Insecta</taxon>
        <taxon>Pterygota</taxon>
        <taxon>Neoptera</taxon>
        <taxon>Paraneoptera</taxon>
        <taxon>Psocodea</taxon>
        <taxon>Troctomorpha</taxon>
        <taxon>Phthiraptera</taxon>
        <taxon>Anoplura</taxon>
        <taxon>Polyplacidae</taxon>
        <taxon>Polyplax</taxon>
    </lineage>
</organism>
<keyword evidence="6" id="KW-1185">Reference proteome</keyword>
<keyword evidence="3" id="KW-0175">Coiled coil</keyword>
<dbReference type="InterPro" id="IPR009039">
    <property type="entry name" value="EAR"/>
</dbReference>
<name>A0ABR1BAI2_POLSC</name>
<dbReference type="Proteomes" id="UP001359485">
    <property type="component" value="Unassembled WGS sequence"/>
</dbReference>
<evidence type="ECO:0000256" key="1">
    <source>
        <dbReference type="ARBA" id="ARBA00022729"/>
    </source>
</evidence>
<proteinExistence type="predicted"/>